<evidence type="ECO:0000256" key="2">
    <source>
        <dbReference type="ARBA" id="ARBA00001946"/>
    </source>
</evidence>
<feature type="binding site" evidence="9">
    <location>
        <position position="155"/>
    </location>
    <ligand>
        <name>Mg(2+)</name>
        <dbReference type="ChEBI" id="CHEBI:18420"/>
        <label>1</label>
    </ligand>
</feature>
<organism evidence="13 14">
    <name type="scientific">Paraburkholderia caribensis</name>
    <dbReference type="NCBI Taxonomy" id="75105"/>
    <lineage>
        <taxon>Bacteria</taxon>
        <taxon>Pseudomonadati</taxon>
        <taxon>Pseudomonadota</taxon>
        <taxon>Betaproteobacteria</taxon>
        <taxon>Burkholderiales</taxon>
        <taxon>Burkholderiaceae</taxon>
        <taxon>Paraburkholderia</taxon>
    </lineage>
</organism>
<dbReference type="GO" id="GO:0005829">
    <property type="term" value="C:cytosol"/>
    <property type="evidence" value="ECO:0007669"/>
    <property type="project" value="TreeGrafter"/>
</dbReference>
<evidence type="ECO:0000256" key="3">
    <source>
        <dbReference type="ARBA" id="ARBA00007275"/>
    </source>
</evidence>
<evidence type="ECO:0000256" key="8">
    <source>
        <dbReference type="ARBA" id="ARBA00032272"/>
    </source>
</evidence>
<gene>
    <name evidence="13" type="ORF">A9O66_28490</name>
    <name evidence="12" type="ORF">VOI32_08030</name>
</gene>
<protein>
    <recommendedName>
        <fullName evidence="5">GDP-mannose pyrophosphatase</fullName>
    </recommendedName>
    <alternativeName>
        <fullName evidence="7">GDP-mannose hydrolase</fullName>
    </alternativeName>
    <alternativeName>
        <fullName evidence="8">GDPMK</fullName>
    </alternativeName>
</protein>
<dbReference type="PANTHER" id="PTHR11839:SF18">
    <property type="entry name" value="NUDIX HYDROLASE DOMAIN-CONTAINING PROTEIN"/>
    <property type="match status" value="1"/>
</dbReference>
<dbReference type="NCBIfam" id="TIGR00052">
    <property type="entry name" value="nudix-type nucleoside diphosphatase, YffH/AdpP family"/>
    <property type="match status" value="1"/>
</dbReference>
<evidence type="ECO:0000256" key="4">
    <source>
        <dbReference type="ARBA" id="ARBA00011738"/>
    </source>
</evidence>
<dbReference type="EMBL" id="JAYLVJ010000008">
    <property type="protein sequence ID" value="MEO1753869.1"/>
    <property type="molecule type" value="Genomic_DNA"/>
</dbReference>
<dbReference type="GO" id="GO:0046872">
    <property type="term" value="F:metal ion binding"/>
    <property type="evidence" value="ECO:0007669"/>
    <property type="project" value="UniProtKB-KW"/>
</dbReference>
<dbReference type="GO" id="GO:0006753">
    <property type="term" value="P:nucleoside phosphate metabolic process"/>
    <property type="evidence" value="ECO:0007669"/>
    <property type="project" value="TreeGrafter"/>
</dbReference>
<dbReference type="Proteomes" id="UP000509548">
    <property type="component" value="Chromosome 2"/>
</dbReference>
<comment type="similarity">
    <text evidence="3">Belongs to the Nudix hydrolase family. NudK subfamily.</text>
</comment>
<feature type="domain" description="Nudix hydrolase" evidence="11">
    <location>
        <begin position="46"/>
        <end position="184"/>
    </location>
</feature>
<dbReference type="InterPro" id="IPR015797">
    <property type="entry name" value="NUDIX_hydrolase-like_dom_sf"/>
</dbReference>
<feature type="short sequence motif" description="Nudix box" evidence="10">
    <location>
        <begin position="88"/>
        <end position="109"/>
    </location>
</feature>
<reference evidence="12 15" key="3">
    <citation type="submission" date="2024-01" db="EMBL/GenBank/DDBJ databases">
        <title>The diversity of rhizobia nodulating Mimosa spp. in eleven states of Brazil covering several biomes is determined by host plant, location, and edaphic factors.</title>
        <authorList>
            <person name="Rouws L."/>
            <person name="Barauna A."/>
            <person name="Beukes C."/>
            <person name="De Faria S.M."/>
            <person name="Gross E."/>
            <person name="Dos Reis Junior F.B."/>
            <person name="Simon M."/>
            <person name="Maluk M."/>
            <person name="Odee D.W."/>
            <person name="Kenicer G."/>
            <person name="Young J.P.W."/>
            <person name="Reis V.M."/>
            <person name="Zilli J."/>
            <person name="James E.K."/>
        </authorList>
    </citation>
    <scope>NUCLEOTIDE SEQUENCE [LARGE SCALE GENOMIC DNA]</scope>
    <source>
        <strain evidence="12 15">JHI1651</strain>
    </source>
</reference>
<dbReference type="EMBL" id="CP015959">
    <property type="protein sequence ID" value="QLB66191.1"/>
    <property type="molecule type" value="Genomic_DNA"/>
</dbReference>
<proteinExistence type="inferred from homology"/>
<name>A0A9Q6S892_9BURK</name>
<feature type="binding site" evidence="9">
    <location>
        <position position="106"/>
    </location>
    <ligand>
        <name>Mg(2+)</name>
        <dbReference type="ChEBI" id="CHEBI:18420"/>
        <label>1</label>
    </ligand>
</feature>
<dbReference type="Gene3D" id="3.90.79.10">
    <property type="entry name" value="Nucleoside Triphosphate Pyrophosphohydrolase"/>
    <property type="match status" value="1"/>
</dbReference>
<evidence type="ECO:0000313" key="14">
    <source>
        <dbReference type="Proteomes" id="UP000509548"/>
    </source>
</evidence>
<reference evidence="13" key="2">
    <citation type="submission" date="2016-06" db="EMBL/GenBank/DDBJ databases">
        <authorList>
            <person name="Huang P."/>
            <person name="Jiang X."/>
            <person name="Liu X."/>
        </authorList>
    </citation>
    <scope>NUCLEOTIDE SEQUENCE</scope>
    <source>
        <strain evidence="13">852011</strain>
    </source>
</reference>
<evidence type="ECO:0000256" key="9">
    <source>
        <dbReference type="PIRSR" id="PIRSR604385-2"/>
    </source>
</evidence>
<evidence type="ECO:0000259" key="11">
    <source>
        <dbReference type="PROSITE" id="PS51462"/>
    </source>
</evidence>
<evidence type="ECO:0000313" key="12">
    <source>
        <dbReference type="EMBL" id="MEO1753869.1"/>
    </source>
</evidence>
<dbReference type="InterPro" id="IPR004385">
    <property type="entry name" value="NDP_pyrophosphatase"/>
</dbReference>
<dbReference type="PANTHER" id="PTHR11839">
    <property type="entry name" value="UDP/ADP-SUGAR PYROPHOSPHATASE"/>
    <property type="match status" value="1"/>
</dbReference>
<keyword evidence="9" id="KW-0460">Magnesium</keyword>
<evidence type="ECO:0000256" key="5">
    <source>
        <dbReference type="ARBA" id="ARBA00016377"/>
    </source>
</evidence>
<feature type="binding site" evidence="9">
    <location>
        <position position="102"/>
    </location>
    <ligand>
        <name>Mg(2+)</name>
        <dbReference type="ChEBI" id="CHEBI:18420"/>
        <label>1</label>
    </ligand>
</feature>
<dbReference type="InterPro" id="IPR000086">
    <property type="entry name" value="NUDIX_hydrolase_dom"/>
</dbReference>
<keyword evidence="15" id="KW-1185">Reference proteome</keyword>
<keyword evidence="9" id="KW-0479">Metal-binding</keyword>
<dbReference type="RefSeq" id="WP_107203670.1">
    <property type="nucleotide sequence ID" value="NZ_CP015959.1"/>
</dbReference>
<dbReference type="Proteomes" id="UP001462961">
    <property type="component" value="Unassembled WGS sequence"/>
</dbReference>
<dbReference type="AlphaFoldDB" id="A0A9Q6S892"/>
<accession>A0A9Q6S892</accession>
<evidence type="ECO:0000256" key="10">
    <source>
        <dbReference type="PIRSR" id="PIRSR604385-3"/>
    </source>
</evidence>
<comment type="catalytic activity">
    <reaction evidence="1">
        <text>GDP-alpha-D-mannose + H2O = alpha-D-mannose 1-phosphate + GMP + 2 H(+)</text>
        <dbReference type="Rhea" id="RHEA:27978"/>
        <dbReference type="ChEBI" id="CHEBI:15377"/>
        <dbReference type="ChEBI" id="CHEBI:15378"/>
        <dbReference type="ChEBI" id="CHEBI:57527"/>
        <dbReference type="ChEBI" id="CHEBI:58115"/>
        <dbReference type="ChEBI" id="CHEBI:58409"/>
    </reaction>
</comment>
<evidence type="ECO:0000256" key="1">
    <source>
        <dbReference type="ARBA" id="ARBA00000847"/>
    </source>
</evidence>
<dbReference type="SUPFAM" id="SSF55811">
    <property type="entry name" value="Nudix"/>
    <property type="match status" value="1"/>
</dbReference>
<dbReference type="PROSITE" id="PS51462">
    <property type="entry name" value="NUDIX"/>
    <property type="match status" value="1"/>
</dbReference>
<evidence type="ECO:0000313" key="13">
    <source>
        <dbReference type="EMBL" id="QLB66191.1"/>
    </source>
</evidence>
<dbReference type="GO" id="GO:0016818">
    <property type="term" value="F:hydrolase activity, acting on acid anhydrides, in phosphorus-containing anhydrides"/>
    <property type="evidence" value="ECO:0007669"/>
    <property type="project" value="InterPro"/>
</dbReference>
<evidence type="ECO:0000313" key="15">
    <source>
        <dbReference type="Proteomes" id="UP001462961"/>
    </source>
</evidence>
<dbReference type="Pfam" id="PF00293">
    <property type="entry name" value="NUDIX"/>
    <property type="match status" value="1"/>
</dbReference>
<evidence type="ECO:0000256" key="7">
    <source>
        <dbReference type="ARBA" id="ARBA00032162"/>
    </source>
</evidence>
<dbReference type="CDD" id="cd24157">
    <property type="entry name" value="NUDIX_GDPMK"/>
    <property type="match status" value="1"/>
</dbReference>
<reference evidence="13 14" key="1">
    <citation type="journal article" date="2014" name="Genome Announc.">
        <title>Draft Genome Sequence of the Haloacid-Degrading Burkholderia caribensis Strain MBA4.</title>
        <authorList>
            <person name="Pan Y."/>
            <person name="Kong K.F."/>
            <person name="Tsang J.S."/>
        </authorList>
    </citation>
    <scope>NUCLEOTIDE SEQUENCE [LARGE SCALE GENOMIC DNA]</scope>
    <source>
        <strain evidence="13 14">852011</strain>
    </source>
</reference>
<feature type="binding site" evidence="9">
    <location>
        <position position="87"/>
    </location>
    <ligand>
        <name>Mg(2+)</name>
        <dbReference type="ChEBI" id="CHEBI:18420"/>
        <label>1</label>
    </ligand>
</feature>
<comment type="subunit">
    <text evidence="4">Homodimer.</text>
</comment>
<sequence>MDKTADRVRIVDVQVLSDDWYVLKKTVFDYRRADGSWQRQSRETYDRGNGATLLLYDPRRRTVVLTRQFRLPAFVNGHEGMLIETPAGLLEEASPEERIRAEVEEETGYRVACVRKVFEAFMSPGSVTEKLYFFVAEYDADARISRGGGIADEGEDIEVLELPFDDALAMVANGDIVDGKTIMLLQYAALHLFLNEGAAVNEMRE</sequence>
<evidence type="ECO:0000256" key="6">
    <source>
        <dbReference type="ARBA" id="ARBA00022801"/>
    </source>
</evidence>
<keyword evidence="6" id="KW-0378">Hydrolase</keyword>
<comment type="cofactor">
    <cofactor evidence="2 9">
        <name>Mg(2+)</name>
        <dbReference type="ChEBI" id="CHEBI:18420"/>
    </cofactor>
</comment>
<dbReference type="GO" id="GO:0019693">
    <property type="term" value="P:ribose phosphate metabolic process"/>
    <property type="evidence" value="ECO:0007669"/>
    <property type="project" value="TreeGrafter"/>
</dbReference>